<dbReference type="EMBL" id="JBHSMM010000004">
    <property type="protein sequence ID" value="MFC5441172.1"/>
    <property type="molecule type" value="Genomic_DNA"/>
</dbReference>
<evidence type="ECO:0000313" key="2">
    <source>
        <dbReference type="EMBL" id="MFC5441172.1"/>
    </source>
</evidence>
<evidence type="ECO:0000256" key="1">
    <source>
        <dbReference type="SAM" id="MobiDB-lite"/>
    </source>
</evidence>
<reference evidence="3" key="1">
    <citation type="journal article" date="2019" name="Int. J. Syst. Evol. Microbiol.">
        <title>The Global Catalogue of Microorganisms (GCM) 10K type strain sequencing project: providing services to taxonomists for standard genome sequencing and annotation.</title>
        <authorList>
            <consortium name="The Broad Institute Genomics Platform"/>
            <consortium name="The Broad Institute Genome Sequencing Center for Infectious Disease"/>
            <person name="Wu L."/>
            <person name="Ma J."/>
        </authorList>
    </citation>
    <scope>NUCLEOTIDE SEQUENCE [LARGE SCALE GENOMIC DNA]</scope>
    <source>
        <strain evidence="3">KACC 12822</strain>
    </source>
</reference>
<feature type="compositionally biased region" description="Basic residues" evidence="1">
    <location>
        <begin position="265"/>
        <end position="276"/>
    </location>
</feature>
<name>A0ABW0JYF3_9GAMM</name>
<organism evidence="2 3">
    <name type="scientific">Rhodanobacter ginsenosidimutans</name>
    <dbReference type="NCBI Taxonomy" id="490571"/>
    <lineage>
        <taxon>Bacteria</taxon>
        <taxon>Pseudomonadati</taxon>
        <taxon>Pseudomonadota</taxon>
        <taxon>Gammaproteobacteria</taxon>
        <taxon>Lysobacterales</taxon>
        <taxon>Rhodanobacteraceae</taxon>
        <taxon>Rhodanobacter</taxon>
    </lineage>
</organism>
<dbReference type="Proteomes" id="UP001596018">
    <property type="component" value="Unassembled WGS sequence"/>
</dbReference>
<accession>A0ABW0JYF3</accession>
<proteinExistence type="predicted"/>
<comment type="caution">
    <text evidence="2">The sequence shown here is derived from an EMBL/GenBank/DDBJ whole genome shotgun (WGS) entry which is preliminary data.</text>
</comment>
<gene>
    <name evidence="2" type="ORF">ACFPK0_14185</name>
</gene>
<evidence type="ECO:0000313" key="3">
    <source>
        <dbReference type="Proteomes" id="UP001596018"/>
    </source>
</evidence>
<sequence length="276" mass="29274">MPSRSENVPATLMPTDHGRIAQAVLDFVSQVPASRIGHSTDPDSEARKLATRAAQRAALAAGSLALPPGPLGWLTLLPELVAIWKIQGQMVSDIAAAYGRHATLGREQMLWCLFRHTAAQAFRDLVVRMGDRLVFRRMSHSVAQRVARQVGVKITQRTLNKGLSRWLPVIGALGVGAYAYYDTGQVAQTAIEMFESEIAVEGDADEGAGDGTAPAKPKAKPSRSSGEKSVVGAARKVAGTARKAAKTARNVLGSASKAAGAAHKTVSRKPRKPTPE</sequence>
<protein>
    <recommendedName>
        <fullName evidence="4">EcsC family protein</fullName>
    </recommendedName>
</protein>
<feature type="compositionally biased region" description="Low complexity" evidence="1">
    <location>
        <begin position="230"/>
        <end position="264"/>
    </location>
</feature>
<feature type="region of interest" description="Disordered" evidence="1">
    <location>
        <begin position="204"/>
        <end position="276"/>
    </location>
</feature>
<evidence type="ECO:0008006" key="4">
    <source>
        <dbReference type="Google" id="ProtNLM"/>
    </source>
</evidence>
<keyword evidence="3" id="KW-1185">Reference proteome</keyword>
<dbReference type="RefSeq" id="WP_377341662.1">
    <property type="nucleotide sequence ID" value="NZ_JALBWS010000010.1"/>
</dbReference>